<evidence type="ECO:0000259" key="3">
    <source>
        <dbReference type="Pfam" id="PF05368"/>
    </source>
</evidence>
<dbReference type="Proteomes" id="UP000701801">
    <property type="component" value="Unassembled WGS sequence"/>
</dbReference>
<reference evidence="4" key="1">
    <citation type="submission" date="2021-07" db="EMBL/GenBank/DDBJ databases">
        <authorList>
            <person name="Durling M."/>
        </authorList>
    </citation>
    <scope>NUCLEOTIDE SEQUENCE</scope>
</reference>
<dbReference type="Gene3D" id="3.40.50.720">
    <property type="entry name" value="NAD(P)-binding Rossmann-like Domain"/>
    <property type="match status" value="1"/>
</dbReference>
<dbReference type="GO" id="GO:0005634">
    <property type="term" value="C:nucleus"/>
    <property type="evidence" value="ECO:0007669"/>
    <property type="project" value="TreeGrafter"/>
</dbReference>
<proteinExistence type="inferred from homology"/>
<keyword evidence="5" id="KW-1185">Reference proteome</keyword>
<dbReference type="PANTHER" id="PTHR42748">
    <property type="entry name" value="NITROGEN METABOLITE REPRESSION PROTEIN NMRA FAMILY MEMBER"/>
    <property type="match status" value="1"/>
</dbReference>
<dbReference type="PANTHER" id="PTHR42748:SF26">
    <property type="entry name" value="NMRA-LIKE DOMAIN-CONTAINING PROTEIN"/>
    <property type="match status" value="1"/>
</dbReference>
<evidence type="ECO:0000256" key="1">
    <source>
        <dbReference type="ARBA" id="ARBA00006328"/>
    </source>
</evidence>
<keyword evidence="2" id="KW-0521">NADP</keyword>
<evidence type="ECO:0000313" key="4">
    <source>
        <dbReference type="EMBL" id="CAG8981858.1"/>
    </source>
</evidence>
<dbReference type="EMBL" id="CAJVRM010000529">
    <property type="protein sequence ID" value="CAG8981858.1"/>
    <property type="molecule type" value="Genomic_DNA"/>
</dbReference>
<accession>A0A9N9LXV2</accession>
<dbReference type="InterPro" id="IPR036291">
    <property type="entry name" value="NAD(P)-bd_dom_sf"/>
</dbReference>
<dbReference type="AlphaFoldDB" id="A0A9N9LXV2"/>
<dbReference type="Pfam" id="PF05368">
    <property type="entry name" value="NmrA"/>
    <property type="match status" value="1"/>
</dbReference>
<evidence type="ECO:0000313" key="5">
    <source>
        <dbReference type="Proteomes" id="UP000701801"/>
    </source>
</evidence>
<dbReference type="Gene3D" id="3.90.25.10">
    <property type="entry name" value="UDP-galactose 4-epimerase, domain 1"/>
    <property type="match status" value="1"/>
</dbReference>
<feature type="domain" description="NmrA-like" evidence="3">
    <location>
        <begin position="1"/>
        <end position="226"/>
    </location>
</feature>
<sequence length="330" mass="36838">MSKTIVILGITGKQGGSVADRFLALPDWKIRGITRNTTSKSALALSSKGIELTVADFNDPPTIKTAFEGATAIFVNTNFWEPFYNPGTKALLKEGQSLNEYCYEEEVQQLKNIADAAAKAEGLERIVLSGQCNVDKWANGKYKAVYHFDSKARGAEYLKEKYPDLAEKMTVLIMGNYMANWKDGLYFRKTQEGTIKLPVLKGTQRNLRAQVDTRDTGALVYAVLNCTPGKTILGAGCQVSWTDQFKKWCDMQNLIYGGFDEVTLEQFEKFAPIPGLMTEIGEMMLFEDEFGYTGGEEIVLPKNLGVPFQMTSGEEYVKKEDWSRVLATLK</sequence>
<dbReference type="SUPFAM" id="SSF51735">
    <property type="entry name" value="NAD(P)-binding Rossmann-fold domains"/>
    <property type="match status" value="1"/>
</dbReference>
<dbReference type="OrthoDB" id="3358371at2759"/>
<gene>
    <name evidence="4" type="ORF">HYALB_00009533</name>
</gene>
<comment type="similarity">
    <text evidence="1">Belongs to the NmrA-type oxidoreductase family.</text>
</comment>
<protein>
    <recommendedName>
        <fullName evidence="3">NmrA-like domain-containing protein</fullName>
    </recommendedName>
</protein>
<evidence type="ECO:0000256" key="2">
    <source>
        <dbReference type="ARBA" id="ARBA00022857"/>
    </source>
</evidence>
<dbReference type="InterPro" id="IPR051164">
    <property type="entry name" value="NmrA-like_oxidored"/>
</dbReference>
<name>A0A9N9LXV2_9HELO</name>
<dbReference type="InterPro" id="IPR008030">
    <property type="entry name" value="NmrA-like"/>
</dbReference>
<comment type="caution">
    <text evidence="4">The sequence shown here is derived from an EMBL/GenBank/DDBJ whole genome shotgun (WGS) entry which is preliminary data.</text>
</comment>
<organism evidence="4 5">
    <name type="scientific">Hymenoscyphus albidus</name>
    <dbReference type="NCBI Taxonomy" id="595503"/>
    <lineage>
        <taxon>Eukaryota</taxon>
        <taxon>Fungi</taxon>
        <taxon>Dikarya</taxon>
        <taxon>Ascomycota</taxon>
        <taxon>Pezizomycotina</taxon>
        <taxon>Leotiomycetes</taxon>
        <taxon>Helotiales</taxon>
        <taxon>Helotiaceae</taxon>
        <taxon>Hymenoscyphus</taxon>
    </lineage>
</organism>